<dbReference type="EMBL" id="CP015054">
    <property type="protein sequence ID" value="QGN14118.1"/>
    <property type="molecule type" value="Genomic_DNA"/>
</dbReference>
<reference evidence="3 4" key="1">
    <citation type="submission" date="2016-03" db="EMBL/GenBank/DDBJ databases">
        <title>How can Kluyveromyces marxianus grow so fast - potential evolutionary course in Saccharomyces Complex revealed by comparative genomics.</title>
        <authorList>
            <person name="Mo W."/>
            <person name="Lu W."/>
            <person name="Yang X."/>
            <person name="Qi J."/>
            <person name="Lv H."/>
        </authorList>
    </citation>
    <scope>NUCLEOTIDE SEQUENCE [LARGE SCALE GENOMIC DNA]</scope>
    <source>
        <strain evidence="3 4">FIM1</strain>
    </source>
</reference>
<feature type="region of interest" description="Disordered" evidence="1">
    <location>
        <begin position="25"/>
        <end position="86"/>
    </location>
</feature>
<organism evidence="3 4">
    <name type="scientific">Kluyveromyces marxianus</name>
    <name type="common">Yeast</name>
    <name type="synonym">Candida kefyr</name>
    <dbReference type="NCBI Taxonomy" id="4911"/>
    <lineage>
        <taxon>Eukaryota</taxon>
        <taxon>Fungi</taxon>
        <taxon>Dikarya</taxon>
        <taxon>Ascomycota</taxon>
        <taxon>Saccharomycotina</taxon>
        <taxon>Saccharomycetes</taxon>
        <taxon>Saccharomycetales</taxon>
        <taxon>Saccharomycetaceae</taxon>
        <taxon>Kluyveromyces</taxon>
    </lineage>
</organism>
<dbReference type="SMART" id="SM00233">
    <property type="entry name" value="PH"/>
    <property type="match status" value="1"/>
</dbReference>
<feature type="compositionally biased region" description="Polar residues" evidence="1">
    <location>
        <begin position="847"/>
        <end position="859"/>
    </location>
</feature>
<accession>A0ABX6EPC4</accession>
<feature type="compositionally biased region" description="Polar residues" evidence="1">
    <location>
        <begin position="613"/>
        <end position="648"/>
    </location>
</feature>
<gene>
    <name evidence="3" type="primary">SKG3</name>
    <name evidence="3" type="ORF">FIM1_770</name>
</gene>
<evidence type="ECO:0000259" key="2">
    <source>
        <dbReference type="PROSITE" id="PS50003"/>
    </source>
</evidence>
<evidence type="ECO:0000313" key="3">
    <source>
        <dbReference type="EMBL" id="QGN14118.1"/>
    </source>
</evidence>
<feature type="compositionally biased region" description="Polar residues" evidence="1">
    <location>
        <begin position="75"/>
        <end position="86"/>
    </location>
</feature>
<protein>
    <submittedName>
        <fullName evidence="3">Protein SKG3</fullName>
    </submittedName>
</protein>
<keyword evidence="4" id="KW-1185">Reference proteome</keyword>
<feature type="compositionally biased region" description="Polar residues" evidence="1">
    <location>
        <begin position="940"/>
        <end position="952"/>
    </location>
</feature>
<reference evidence="3 4" key="2">
    <citation type="submission" date="2019-11" db="EMBL/GenBank/DDBJ databases">
        <authorList>
            <person name="Lu H."/>
        </authorList>
    </citation>
    <scope>NUCLEOTIDE SEQUENCE [LARGE SCALE GENOMIC DNA]</scope>
    <source>
        <strain evidence="3 4">FIM1</strain>
    </source>
</reference>
<feature type="compositionally biased region" description="Polar residues" evidence="1">
    <location>
        <begin position="1059"/>
        <end position="1068"/>
    </location>
</feature>
<name>A0ABX6EPC4_KLUMA</name>
<evidence type="ECO:0000256" key="1">
    <source>
        <dbReference type="SAM" id="MobiDB-lite"/>
    </source>
</evidence>
<evidence type="ECO:0000313" key="4">
    <source>
        <dbReference type="Proteomes" id="UP000422736"/>
    </source>
</evidence>
<proteinExistence type="predicted"/>
<dbReference type="InterPro" id="IPR058155">
    <property type="entry name" value="Skg3/CAF120-like_PH"/>
</dbReference>
<dbReference type="PROSITE" id="PS50003">
    <property type="entry name" value="PH_DOMAIN"/>
    <property type="match status" value="1"/>
</dbReference>
<feature type="compositionally biased region" description="Low complexity" evidence="1">
    <location>
        <begin position="50"/>
        <end position="74"/>
    </location>
</feature>
<feature type="region of interest" description="Disordered" evidence="1">
    <location>
        <begin position="873"/>
        <end position="1124"/>
    </location>
</feature>
<dbReference type="InterPro" id="IPR001849">
    <property type="entry name" value="PH_domain"/>
</dbReference>
<dbReference type="Proteomes" id="UP000422736">
    <property type="component" value="Chromosome 1"/>
</dbReference>
<feature type="domain" description="PH" evidence="2">
    <location>
        <begin position="105"/>
        <end position="232"/>
    </location>
</feature>
<feature type="compositionally biased region" description="Low complexity" evidence="1">
    <location>
        <begin position="898"/>
        <end position="908"/>
    </location>
</feature>
<dbReference type="SUPFAM" id="SSF50729">
    <property type="entry name" value="PH domain-like"/>
    <property type="match status" value="1"/>
</dbReference>
<feature type="compositionally biased region" description="Polar residues" evidence="1">
    <location>
        <begin position="575"/>
        <end position="605"/>
    </location>
</feature>
<dbReference type="Gene3D" id="2.30.29.30">
    <property type="entry name" value="Pleckstrin-homology domain (PH domain)/Phosphotyrosine-binding domain (PTB)"/>
    <property type="match status" value="1"/>
</dbReference>
<feature type="compositionally biased region" description="Low complexity" evidence="1">
    <location>
        <begin position="1004"/>
        <end position="1022"/>
    </location>
</feature>
<dbReference type="InterPro" id="IPR011993">
    <property type="entry name" value="PH-like_dom_sf"/>
</dbReference>
<feature type="compositionally biased region" description="Polar residues" evidence="1">
    <location>
        <begin position="1112"/>
        <end position="1124"/>
    </location>
</feature>
<feature type="region of interest" description="Disordered" evidence="1">
    <location>
        <begin position="833"/>
        <end position="860"/>
    </location>
</feature>
<dbReference type="Pfam" id="PF25381">
    <property type="entry name" value="PH_26"/>
    <property type="match status" value="1"/>
</dbReference>
<feature type="region of interest" description="Disordered" evidence="1">
    <location>
        <begin position="498"/>
        <end position="701"/>
    </location>
</feature>
<feature type="compositionally biased region" description="Polar residues" evidence="1">
    <location>
        <begin position="502"/>
        <end position="558"/>
    </location>
</feature>
<sequence length="1124" mass="123577">MKRIFSDKLQSSPTLSSAATFLAPPRNLFSDSSSTVGSDKASGKTDSRSRSSSFGRIFSNSSDSGKNGSGLSSKQQPSLPKEQTMNTLSPELIPIVTLLSAQSHRRYHEGVFLILKDLNSDGSPAQRVWKEVYGVLIGTQLALWDARELSNNENDVSKLMDATLKPTYINFTDAQLRMLDPSDTTLQVEKSSRKNIENTIVVSTTLKNRFFLQFSDKDSFHTWVSAFRLSAFEFTLLQEAYTGAFLSTRGAKLSDIKVILADTKFDYEDWVSVRFGAGMPWKRCYAVISQPTKRSKSGKKKYLGQINFYENDKKTKKTKAMATVTDAYAVYAIYPQSPVLIDTSTMIKLEGVITFSKNDTPKDTDIFVMPEKHYAVPGYDTIIRFLIPTMNAFNLYGRPKRLIANKDDPESLLFALPTLPHIHYLQVDDVLPLTKQASSNQWKLQDWRRNLKELLSKKQSSGYTGCGSTAGLAGALQSPAIGSAELFDRSPNSPVFMPVPLLSTTPTESRFEPQVTSPLRLNSTTPSPTDSVPVNANGKSALTNNNASGETSNGQQIPLNDYAVPSIKNDAVSPMDSSPLASLNNTRSFSTPLEQNPVFSNSEPRTFTENRNKTRVVSSNEMDNPNYTSFAQPKPFTTISSLSKTPNNAPGADSQKPGNGLSNGNARLSDLSQIYDNYRSQKPGSFTSPSQNSNEPDASFDSHNSIVVKDASSAYNEYTGSPKVKKFDISNVGAASSDDVLEDFYQLSKQISALSINSEANKVKEEAKKEEDFDFSGKETSYAVASDNVFDPDYMEENDMLDMESRYTKDDFKNNASTDSLNHDRFYEAHDSVQNSSQMPYNDMASPPSTANSYNSNVNERPENNIEKKQAAIPRSKPVPLHSQLMGQSGSGSGSGSGANANANVNVNPVYGGSPAARGAPQTNRRGPQPYPSAQAVHSRPNNAMPKSTSPQRAPVPSENGAMGMQYPRGPNPQQQMPAPQGFQKRAPYSYGAQKTPGSQQRIAPQMMGAPMGAPMGPQPGMTQHRPQGAAGKPMPMQNRYGNSRPAPQQQPLPHQQQYVYSQPQVESYQQYPPNQPYPQKYPVPNDKPRQALNQQYNKPKPSSRGGFSQFMPPQQSNANPYAH</sequence>
<feature type="compositionally biased region" description="Low complexity" evidence="1">
    <location>
        <begin position="1046"/>
        <end position="1058"/>
    </location>
</feature>
<feature type="compositionally biased region" description="Polar residues" evidence="1">
    <location>
        <begin position="656"/>
        <end position="701"/>
    </location>
</feature>